<evidence type="ECO:0000313" key="2">
    <source>
        <dbReference type="EMBL" id="KUK44926.1"/>
    </source>
</evidence>
<evidence type="ECO:0000313" key="3">
    <source>
        <dbReference type="EMBL" id="KUK95807.1"/>
    </source>
</evidence>
<feature type="transmembrane region" description="Helical" evidence="1">
    <location>
        <begin position="12"/>
        <end position="33"/>
    </location>
</feature>
<dbReference type="PATRIC" id="fig|301375.6.peg.758"/>
<reference evidence="4 5" key="2">
    <citation type="journal article" date="2015" name="MBio">
        <title>Genome-Resolved Metagenomic Analysis Reveals Roles for Candidate Phyla and Other Microbial Community Members in Biogeochemical Transformations in Oil Reservoirs.</title>
        <authorList>
            <person name="Hu P."/>
            <person name="Tom L."/>
            <person name="Singh A."/>
            <person name="Thomas B.C."/>
            <person name="Baker B.J."/>
            <person name="Piceno Y.M."/>
            <person name="Andersen G.L."/>
            <person name="Banfield J.F."/>
        </authorList>
    </citation>
    <scope>NUCLEOTIDE SEQUENCE [LARGE SCALE GENOMIC DNA]</scope>
    <source>
        <strain evidence="2">57_489</strain>
    </source>
</reference>
<comment type="caution">
    <text evidence="3">The sequence shown here is derived from an EMBL/GenBank/DDBJ whole genome shotgun (WGS) entry which is preliminary data.</text>
</comment>
<dbReference type="Proteomes" id="UP000057043">
    <property type="component" value="Unassembled WGS sequence"/>
</dbReference>
<dbReference type="Proteomes" id="UP000053961">
    <property type="component" value="Unassembled WGS sequence"/>
</dbReference>
<dbReference type="EMBL" id="LGHB01000026">
    <property type="protein sequence ID" value="KUK95807.1"/>
    <property type="molecule type" value="Genomic_DNA"/>
</dbReference>
<gene>
    <name evidence="2" type="ORF">XD72_0632</name>
    <name evidence="3" type="ORF">XE07_1590</name>
</gene>
<keyword evidence="1" id="KW-1133">Transmembrane helix</keyword>
<organism evidence="3 4">
    <name type="scientific">Methanothrix harundinacea</name>
    <dbReference type="NCBI Taxonomy" id="301375"/>
    <lineage>
        <taxon>Archaea</taxon>
        <taxon>Methanobacteriati</taxon>
        <taxon>Methanobacteriota</taxon>
        <taxon>Stenosarchaea group</taxon>
        <taxon>Methanomicrobia</taxon>
        <taxon>Methanotrichales</taxon>
        <taxon>Methanotrichaceae</taxon>
        <taxon>Methanothrix</taxon>
    </lineage>
</organism>
<dbReference type="AlphaFoldDB" id="A0A101IIF4"/>
<evidence type="ECO:0000313" key="5">
    <source>
        <dbReference type="Proteomes" id="UP000057043"/>
    </source>
</evidence>
<evidence type="ECO:0000313" key="4">
    <source>
        <dbReference type="Proteomes" id="UP000053961"/>
    </source>
</evidence>
<dbReference type="EMBL" id="LGFT01000011">
    <property type="protein sequence ID" value="KUK44926.1"/>
    <property type="molecule type" value="Genomic_DNA"/>
</dbReference>
<sequence length="40" mass="4645">MCLNRGLTTFVFFLKTAALIYKIMFVINIFVVITNRFDLG</sequence>
<protein>
    <submittedName>
        <fullName evidence="3">Uncharacterized protein</fullName>
    </submittedName>
</protein>
<keyword evidence="1" id="KW-0812">Transmembrane</keyword>
<proteinExistence type="predicted"/>
<name>A0A101IIF4_9EURY</name>
<evidence type="ECO:0000256" key="1">
    <source>
        <dbReference type="SAM" id="Phobius"/>
    </source>
</evidence>
<reference evidence="3" key="1">
    <citation type="journal article" date="2015" name="MBio">
        <title>Genome-resolved metagenomic analysis reveals roles for candidate phyla and other microbial community members in biogeochemical transformations in oil reservoirs.</title>
        <authorList>
            <person name="Hu P."/>
            <person name="Tom L."/>
            <person name="Singh A."/>
            <person name="Thomas B.C."/>
            <person name="Baker B.J."/>
            <person name="Piceno Y.M."/>
            <person name="Andersen G.L."/>
            <person name="Banfield J.F."/>
        </authorList>
    </citation>
    <scope>NUCLEOTIDE SEQUENCE [LARGE SCALE GENOMIC DNA]</scope>
    <source>
        <strain evidence="3">56_747</strain>
    </source>
</reference>
<accession>A0A101IIF4</accession>
<keyword evidence="1" id="KW-0472">Membrane</keyword>